<keyword evidence="4" id="KW-1185">Reference proteome</keyword>
<dbReference type="InterPro" id="IPR000772">
    <property type="entry name" value="Ricin_B_lectin"/>
</dbReference>
<sequence>MKLSKLALSGMTLFLSLTVGKVFAYSGEDLLSGRPFHHFDITYRALAGDRAITDDQMQQVFPGLGFSREAATAVAWHADYIDAYLYSPIFWAQGVPDGFDKRLKASFAQFDELAKLHFDDTFSSAGIESTWVRYGSGALAGLFWAAENNDHAAAYNILGVSVHAVQDFYSHSNWVDDPERRRGAWHEMSPEGRARQTLYSGAYELPATTAPASHGKVSFECSLFGRPEIAPVMEQVCTGLTPFAEAPQCQSYRRYCRGGQATKISLEGASAEALVLAPPGIALDNSWLAKVGGNVRGLTTAEGNFASGRSEGWLSLAQCNAVANLGVACNEETPSTGACQKIQPRECSTDSDRLFATSKFLAIESTTQWVAVLDAIMKQRHGKFWAEVKQGFNSSVAQREEQFEDFDKLPFQFLSAGDYPVQGSEADGYYIRLRLRTADLQGAGTDADIKARVEYPGGSKEFKLDYMPTDKDAGLRSNRLLVYNDFEKGDNDVYTIGPFPQRPTWLTLINDAADGGEVLEALGEQIYESIVSIFTDPEETFLPLISGEADYVGEKTVRLSYAQLNEAANGAVQALNIDAAKDGDYDLQYTVSSTTEGLGEDLRRRGWKRFTIRPTTLKCNAESEWDRSSDSDEPFFFFSASPLNGATNATQYYRQEPLSDVDTGESVTLSAPSMSFDLSPEGVLVLAFQLYEHDEESEDSRDSLFTVFKTGVDDSADSANSKFLDELGRSLAASWTVGEIDAYGFSRGAGVVVGNILNVRGPIEIGGDESQRFQLFPARLYVAAVPEWPSSPANWRAPRRYANFAPSLRQVEMGANLRRLTTIPAPNTRFQIRVASTGKCVGVAGESVALGAAVEQQTCRTGAQKWVLGSAGPDSFLIIAPHSFAAAPAGPKCMEPVGADVSDGTAIHHNACLMQADRLWRLEPVNDGFRLRFGQLGKCLEVQNGSTADGARLQIATCIDGRQSQLFELYGD</sequence>
<accession>A0ABW1KWJ8</accession>
<dbReference type="Proteomes" id="UP001596116">
    <property type="component" value="Unassembled WGS sequence"/>
</dbReference>
<protein>
    <submittedName>
        <fullName evidence="3">RICIN domain-containing protein</fullName>
    </submittedName>
</protein>
<dbReference type="PROSITE" id="PS50231">
    <property type="entry name" value="RICIN_B_LECTIN"/>
    <property type="match status" value="1"/>
</dbReference>
<dbReference type="Pfam" id="PF25107">
    <property type="entry name" value="VWA7_N"/>
    <property type="match status" value="1"/>
</dbReference>
<dbReference type="InterPro" id="IPR035992">
    <property type="entry name" value="Ricin_B-like_lectins"/>
</dbReference>
<dbReference type="RefSeq" id="WP_379882282.1">
    <property type="nucleotide sequence ID" value="NZ_JBHPON010000002.1"/>
</dbReference>
<evidence type="ECO:0000259" key="1">
    <source>
        <dbReference type="Pfam" id="PF00652"/>
    </source>
</evidence>
<comment type="caution">
    <text evidence="3">The sequence shown here is derived from an EMBL/GenBank/DDBJ whole genome shotgun (WGS) entry which is preliminary data.</text>
</comment>
<proteinExistence type="predicted"/>
<name>A0ABW1KWJ8_9PROT</name>
<dbReference type="Gene3D" id="2.80.10.50">
    <property type="match status" value="1"/>
</dbReference>
<feature type="domain" description="Ricin B lectin" evidence="1">
    <location>
        <begin position="830"/>
        <end position="966"/>
    </location>
</feature>
<feature type="domain" description="VWA7 N-terminal" evidence="2">
    <location>
        <begin position="145"/>
        <end position="176"/>
    </location>
</feature>
<evidence type="ECO:0000313" key="4">
    <source>
        <dbReference type="Proteomes" id="UP001596116"/>
    </source>
</evidence>
<evidence type="ECO:0000259" key="2">
    <source>
        <dbReference type="Pfam" id="PF25107"/>
    </source>
</evidence>
<dbReference type="CDD" id="cd00161">
    <property type="entry name" value="beta-trefoil_Ricin-like"/>
    <property type="match status" value="1"/>
</dbReference>
<dbReference type="InterPro" id="IPR056862">
    <property type="entry name" value="VWA7_N"/>
</dbReference>
<evidence type="ECO:0000313" key="3">
    <source>
        <dbReference type="EMBL" id="MFC6036481.1"/>
    </source>
</evidence>
<gene>
    <name evidence="3" type="ORF">ACFMB1_13070</name>
</gene>
<dbReference type="SUPFAM" id="SSF50370">
    <property type="entry name" value="Ricin B-like lectins"/>
    <property type="match status" value="1"/>
</dbReference>
<reference evidence="3 4" key="1">
    <citation type="submission" date="2024-09" db="EMBL/GenBank/DDBJ databases">
        <authorList>
            <person name="Zhang Z.-H."/>
        </authorList>
    </citation>
    <scope>NUCLEOTIDE SEQUENCE [LARGE SCALE GENOMIC DNA]</scope>
    <source>
        <strain evidence="3 4">HHTR114</strain>
    </source>
</reference>
<dbReference type="EMBL" id="JBHPON010000002">
    <property type="protein sequence ID" value="MFC6036481.1"/>
    <property type="molecule type" value="Genomic_DNA"/>
</dbReference>
<organism evidence="3 4">
    <name type="scientific">Hyphococcus aureus</name>
    <dbReference type="NCBI Taxonomy" id="2666033"/>
    <lineage>
        <taxon>Bacteria</taxon>
        <taxon>Pseudomonadati</taxon>
        <taxon>Pseudomonadota</taxon>
        <taxon>Alphaproteobacteria</taxon>
        <taxon>Parvularculales</taxon>
        <taxon>Parvularculaceae</taxon>
        <taxon>Hyphococcus</taxon>
    </lineage>
</organism>
<dbReference type="Pfam" id="PF00652">
    <property type="entry name" value="Ricin_B_lectin"/>
    <property type="match status" value="1"/>
</dbReference>